<dbReference type="InterPro" id="IPR049059">
    <property type="entry name" value="NAD_Glu_DH_HM1"/>
</dbReference>
<dbReference type="InterPro" id="IPR049056">
    <property type="entry name" value="NAD_Glu_DH_HM3"/>
</dbReference>
<dbReference type="PIRSF" id="PIRSF036761">
    <property type="entry name" value="GDH_Mll4104"/>
    <property type="match status" value="1"/>
</dbReference>
<gene>
    <name evidence="8" type="ORF">B5V02_34215</name>
</gene>
<dbReference type="Pfam" id="PF21078">
    <property type="entry name" value="GDH_HM3"/>
    <property type="match status" value="1"/>
</dbReference>
<dbReference type="InterPro" id="IPR007780">
    <property type="entry name" value="NAD_Glu_DH_bac"/>
</dbReference>
<feature type="region of interest" description="Disordered" evidence="2">
    <location>
        <begin position="1"/>
        <end position="25"/>
    </location>
</feature>
<evidence type="ECO:0000259" key="4">
    <source>
        <dbReference type="Pfam" id="PF21074"/>
    </source>
</evidence>
<evidence type="ECO:0000259" key="7">
    <source>
        <dbReference type="Pfam" id="PF21077"/>
    </source>
</evidence>
<dbReference type="Proteomes" id="UP000248616">
    <property type="component" value="Unassembled WGS sequence"/>
</dbReference>
<dbReference type="Gene3D" id="3.40.50.720">
    <property type="entry name" value="NAD(P)-binding Rossmann-like Domain"/>
    <property type="match status" value="1"/>
</dbReference>
<dbReference type="InterPro" id="IPR046346">
    <property type="entry name" value="Aminoacid_DH-like_N_sf"/>
</dbReference>
<feature type="domain" description="NAD-glutamate dehydrogenase ACT3" evidence="7">
    <location>
        <begin position="543"/>
        <end position="619"/>
    </location>
</feature>
<dbReference type="OrthoDB" id="9758052at2"/>
<dbReference type="InterPro" id="IPR028971">
    <property type="entry name" value="NAD-GDH_cat"/>
</dbReference>
<evidence type="ECO:0000313" key="9">
    <source>
        <dbReference type="Proteomes" id="UP000248616"/>
    </source>
</evidence>
<proteinExistence type="predicted"/>
<feature type="domain" description="NAD-glutamate dehydrogenase catalytic" evidence="3">
    <location>
        <begin position="718"/>
        <end position="1212"/>
    </location>
</feature>
<dbReference type="GO" id="GO:0006538">
    <property type="term" value="P:L-glutamate catabolic process"/>
    <property type="evidence" value="ECO:0007669"/>
    <property type="project" value="InterPro"/>
</dbReference>
<organism evidence="8 9">
    <name type="scientific">Mesorhizobium kowhaii</name>
    <dbReference type="NCBI Taxonomy" id="1300272"/>
    <lineage>
        <taxon>Bacteria</taxon>
        <taxon>Pseudomonadati</taxon>
        <taxon>Pseudomonadota</taxon>
        <taxon>Alphaproteobacteria</taxon>
        <taxon>Hyphomicrobiales</taxon>
        <taxon>Phyllobacteriaceae</taxon>
        <taxon>Mesorhizobium</taxon>
    </lineage>
</organism>
<dbReference type="Pfam" id="PF21073">
    <property type="entry name" value="GDH_HM1"/>
    <property type="match status" value="1"/>
</dbReference>
<dbReference type="Pfam" id="PF21076">
    <property type="entry name" value="GDH_ACT2"/>
    <property type="match status" value="1"/>
</dbReference>
<dbReference type="GO" id="GO:0004352">
    <property type="term" value="F:glutamate dehydrogenase (NAD+) activity"/>
    <property type="evidence" value="ECO:0007669"/>
    <property type="project" value="InterPro"/>
</dbReference>
<dbReference type="Pfam" id="PF21074">
    <property type="entry name" value="GDH_C"/>
    <property type="match status" value="1"/>
</dbReference>
<dbReference type="RefSeq" id="WP_111548419.1">
    <property type="nucleotide sequence ID" value="NZ_MZXV01000076.1"/>
</dbReference>
<keyword evidence="9" id="KW-1185">Reference proteome</keyword>
<dbReference type="EMBL" id="MZXV01000076">
    <property type="protein sequence ID" value="PZV34145.1"/>
    <property type="molecule type" value="Genomic_DNA"/>
</dbReference>
<feature type="domain" description="NAD-specific glutamate dehydrogenase C-terminal" evidence="4">
    <location>
        <begin position="1257"/>
        <end position="1588"/>
    </location>
</feature>
<name>A0A2W7BTG4_9HYPH</name>
<dbReference type="GO" id="GO:0004069">
    <property type="term" value="F:L-aspartate:2-oxoglutarate aminotransferase activity"/>
    <property type="evidence" value="ECO:0007669"/>
    <property type="project" value="InterPro"/>
</dbReference>
<keyword evidence="1" id="KW-0560">Oxidoreductase</keyword>
<dbReference type="Pfam" id="PF21075">
    <property type="entry name" value="GDH_ACT1"/>
    <property type="match status" value="1"/>
</dbReference>
<accession>A0A2W7BTG4</accession>
<evidence type="ECO:0000256" key="1">
    <source>
        <dbReference type="ARBA" id="ARBA00023002"/>
    </source>
</evidence>
<feature type="domain" description="NAD-glutamate dehydrogenase ACT2" evidence="6">
    <location>
        <begin position="402"/>
        <end position="491"/>
    </location>
</feature>
<reference evidence="9" key="1">
    <citation type="submission" date="2017-03" db="EMBL/GenBank/DDBJ databases">
        <authorList>
            <person name="Safronova V.I."/>
            <person name="Sazanova A.L."/>
            <person name="Chirak E.R."/>
        </authorList>
    </citation>
    <scope>NUCLEOTIDE SEQUENCE [LARGE SCALE GENOMIC DNA]</scope>
    <source>
        <strain evidence="9">Ach-343</strain>
    </source>
</reference>
<dbReference type="PANTHER" id="PTHR43403:SF1">
    <property type="entry name" value="NAD-SPECIFIC GLUTAMATE DEHYDROGENASE"/>
    <property type="match status" value="1"/>
</dbReference>
<dbReference type="Pfam" id="PF05088">
    <property type="entry name" value="Bac_GDH_CD"/>
    <property type="match status" value="1"/>
</dbReference>
<dbReference type="InterPro" id="IPR024727">
    <property type="entry name" value="NAD_Glu_DH_N_ACT1"/>
</dbReference>
<comment type="caution">
    <text evidence="8">The sequence shown here is derived from an EMBL/GenBank/DDBJ whole genome shotgun (WGS) entry which is preliminary data.</text>
</comment>
<evidence type="ECO:0000256" key="2">
    <source>
        <dbReference type="SAM" id="MobiDB-lite"/>
    </source>
</evidence>
<feature type="domain" description="NAD-glutamate dehydrogenase N-terminal ACT1" evidence="5">
    <location>
        <begin position="28"/>
        <end position="169"/>
    </location>
</feature>
<protein>
    <submittedName>
        <fullName evidence="8">NAD-glutamate dehydrogenase</fullName>
    </submittedName>
</protein>
<dbReference type="SUPFAM" id="SSF53223">
    <property type="entry name" value="Aminoacid dehydrogenase-like, N-terminal domain"/>
    <property type="match status" value="1"/>
</dbReference>
<dbReference type="InterPro" id="IPR048381">
    <property type="entry name" value="GDH_C"/>
</dbReference>
<evidence type="ECO:0000259" key="3">
    <source>
        <dbReference type="Pfam" id="PF05088"/>
    </source>
</evidence>
<dbReference type="InterPro" id="IPR049062">
    <property type="entry name" value="NAD_Glu_DH_ACT2"/>
</dbReference>
<sequence>MASVKSASKSKKKATSAAKTEERPTRLADYLLARAPAEDIATYQAADLERAAELAGQAVAGHKKGECVVAVDADSGVAREGRPVTVITVVNDNMPFLFDSILGEVTESAGEPTLVTHPVITVRHGKDGVEEILGDGNFAKDDGNHDRLSVIHVHIPRLTAEQATGLTERLRKMLGQVHAAVHDWRPMLARLDQAISEFRYTAVPLDKKSVAEAIAFLEWLRDDNFTFLGMREFKYTGGEESGTLERADKPGLGILSDPDVLVLRRGTEAVTTTPEIRAFLHGPEPLIVTKANAKSSVHRRIYLDYIGVKTYNAKGTLAGELRIVGLFTSTAYTRSVMKIPYLRSKAETIIAKSGFDRHDHSGKALINVLESYPRDELFQVPVPILRKHAAAILGLVERPRVRALVRADQFDRFVSILVFVPRDRYDSVVREKIGSYLKTVFEGRLSAYYPAFPEGGLARVHFIIGRSGGKTPKVEQAAIEAAIRDIVRTWEDALSDAADANGGDQGLKAIAARLPESYRDSFSAAVALADAGRIARISAGNPIAIDYYRDAEQKPHQASLKIYHHGSPVALSRRVPVLENIGFRVISERTFEVGGDQSGMVFIHDMELENSYGKPIDLADGGALFEDAFLSVWRGDVDNDGYNGLAQTAGLWSGEITILRAYGRYLQQVGIPQSQDFIAAALNRYPDIARGLHALFIARLGPTAETEGVVAAKHLKAKIKDALEDVPNIDDDTIIRRYLNLIEASLRTNHFVADTKEKGQSLAIKLDSHAVEGLPAPRPWREIFVYGSEVEGLHLRFGPVARGGLRWSDRAQDYRTEVLGLVKAQQVKNAVIVPVGAKGGFFPKRLPAGGSRDAIFEAGTSAYKNFVSSLLSITDNIGLDGVIPPVGVVRRDPDDPYFVVAADKGTATFSDTANAISEKHGFWLDDAFASGGSAGYDHKKMGITAKGAWEAVKRHFREMNRDIQTSPFTVVGVGDMSGDVFGNGMLLSPKTRLIAAFDHRDIFIDPDPDMVASMAERERMFALPRSSWQDYDKTKLSEGGIIVSRNQKSITLPAAAAAAIGLTKTTATPVEIMGAILKAPVDLLWFGGIGTYLRASSETNAEVGDRANDAVRITALDVRAKVIGEGANLGVTQRARIEFGLNGGRCNSDAIDNSGGVNCSDVEVNIKIALASAMRKGSLTRPARNKLLAEMTDEVGGLVLSNNYEQTLALSIARKRGLADIAHQSRFMTALEARGLLDRAVETLPSPAALAEREARGEPLTRAELGVLLAYAKIVLFSDIVASDVPDDAHFDRDLMGYFPDRMAKKYAAEIHGHRLRREIIARVVANDMVNRGGPSFVNRLQEATGRTAADVVRTFAVVRDGFALPALYREIDALDNLIDGQVQLDLYQAVSRLIYVTSGWYLKNDAGTAPLGQRITELQEARKALEPKLVSLLPAFSRERIEEKRHGLFKAGAPEKLAGQLALNEVAELIPDIALTARTAGADIVAAAKAFFAVSDAFRIPRVEDAARSITPSDYYDQLALSRATDTIGSARRGIAVAALTGHATAADPVAAWLEAGGERVARIRERLQALTEGGDITVSRLSVASGLMSDLTGM</sequence>
<dbReference type="InterPro" id="IPR049064">
    <property type="entry name" value="NAD_Glu_DH_ACT3"/>
</dbReference>
<dbReference type="Pfam" id="PF21077">
    <property type="entry name" value="GDH_ACT3"/>
    <property type="match status" value="1"/>
</dbReference>
<evidence type="ECO:0000259" key="5">
    <source>
        <dbReference type="Pfam" id="PF21075"/>
    </source>
</evidence>
<dbReference type="InterPro" id="IPR036291">
    <property type="entry name" value="NAD(P)-bd_dom_sf"/>
</dbReference>
<dbReference type="SUPFAM" id="SSF51735">
    <property type="entry name" value="NAD(P)-binding Rossmann-fold domains"/>
    <property type="match status" value="1"/>
</dbReference>
<evidence type="ECO:0000313" key="8">
    <source>
        <dbReference type="EMBL" id="PZV34145.1"/>
    </source>
</evidence>
<dbReference type="PANTHER" id="PTHR43403">
    <property type="entry name" value="NAD-SPECIFIC GLUTAMATE DEHYDROGENASE"/>
    <property type="match status" value="1"/>
</dbReference>
<evidence type="ECO:0000259" key="6">
    <source>
        <dbReference type="Pfam" id="PF21076"/>
    </source>
</evidence>